<sequence length="160" mass="17509">MERFESFSKSDLAGITVFGVVVKTEYAVRGEIVARAQLVQQELATKQSSHPFQEIVSLNIGNPQSLGQQPVTFFCEVLALCDYPALLDKSETHALFSSDAIARAYKIVDSIPGRATGAYSHSQVMTMHQDLLLEPEQAFINVISEDMAPASSLSAIQLLF</sequence>
<evidence type="ECO:0000256" key="3">
    <source>
        <dbReference type="ARBA" id="ARBA00022576"/>
    </source>
</evidence>
<evidence type="ECO:0000313" key="8">
    <source>
        <dbReference type="Proteomes" id="UP001633002"/>
    </source>
</evidence>
<gene>
    <name evidence="7" type="ORF">R1sor_010663</name>
</gene>
<dbReference type="PANTHER" id="PTHR11751">
    <property type="entry name" value="ALANINE AMINOTRANSFERASE"/>
    <property type="match status" value="1"/>
</dbReference>
<keyword evidence="8" id="KW-1185">Reference proteome</keyword>
<evidence type="ECO:0000256" key="1">
    <source>
        <dbReference type="ARBA" id="ARBA00001933"/>
    </source>
</evidence>
<dbReference type="Proteomes" id="UP001633002">
    <property type="component" value="Unassembled WGS sequence"/>
</dbReference>
<dbReference type="EMBL" id="JBJQOH010000002">
    <property type="protein sequence ID" value="KAL3696587.1"/>
    <property type="molecule type" value="Genomic_DNA"/>
</dbReference>
<proteinExistence type="inferred from homology"/>
<evidence type="ECO:0000256" key="4">
    <source>
        <dbReference type="ARBA" id="ARBA00022679"/>
    </source>
</evidence>
<dbReference type="AlphaFoldDB" id="A0ABD3HYP6"/>
<evidence type="ECO:0000256" key="5">
    <source>
        <dbReference type="ARBA" id="ARBA00022898"/>
    </source>
</evidence>
<comment type="subunit">
    <text evidence="2">Homodimer.</text>
</comment>
<dbReference type="InterPro" id="IPR045088">
    <property type="entry name" value="ALAT1/2-like"/>
</dbReference>
<protein>
    <submittedName>
        <fullName evidence="7">Uncharacterized protein</fullName>
    </submittedName>
</protein>
<keyword evidence="3" id="KW-0032">Aminotransferase</keyword>
<dbReference type="GO" id="GO:0008483">
    <property type="term" value="F:transaminase activity"/>
    <property type="evidence" value="ECO:0007669"/>
    <property type="project" value="UniProtKB-KW"/>
</dbReference>
<evidence type="ECO:0000256" key="2">
    <source>
        <dbReference type="ARBA" id="ARBA00011738"/>
    </source>
</evidence>
<keyword evidence="5" id="KW-0663">Pyridoxal phosphate</keyword>
<name>A0ABD3HYP6_9MARC</name>
<accession>A0ABD3HYP6</accession>
<organism evidence="7 8">
    <name type="scientific">Riccia sorocarpa</name>
    <dbReference type="NCBI Taxonomy" id="122646"/>
    <lineage>
        <taxon>Eukaryota</taxon>
        <taxon>Viridiplantae</taxon>
        <taxon>Streptophyta</taxon>
        <taxon>Embryophyta</taxon>
        <taxon>Marchantiophyta</taxon>
        <taxon>Marchantiopsida</taxon>
        <taxon>Marchantiidae</taxon>
        <taxon>Marchantiales</taxon>
        <taxon>Ricciaceae</taxon>
        <taxon>Riccia</taxon>
    </lineage>
</organism>
<dbReference type="Gene3D" id="1.10.287.1970">
    <property type="match status" value="1"/>
</dbReference>
<comment type="cofactor">
    <cofactor evidence="1">
        <name>pyridoxal 5'-phosphate</name>
        <dbReference type="ChEBI" id="CHEBI:597326"/>
    </cofactor>
</comment>
<reference evidence="7 8" key="1">
    <citation type="submission" date="2024-09" db="EMBL/GenBank/DDBJ databases">
        <title>Chromosome-scale assembly of Riccia sorocarpa.</title>
        <authorList>
            <person name="Paukszto L."/>
        </authorList>
    </citation>
    <scope>NUCLEOTIDE SEQUENCE [LARGE SCALE GENOMIC DNA]</scope>
    <source>
        <strain evidence="7">LP-2024</strain>
        <tissue evidence="7">Aerial parts of the thallus</tissue>
    </source>
</reference>
<comment type="caution">
    <text evidence="7">The sequence shown here is derived from an EMBL/GenBank/DDBJ whole genome shotgun (WGS) entry which is preliminary data.</text>
</comment>
<evidence type="ECO:0000313" key="7">
    <source>
        <dbReference type="EMBL" id="KAL3696587.1"/>
    </source>
</evidence>
<comment type="similarity">
    <text evidence="6">Belongs to the class-I pyridoxal-phosphate-dependent aminotransferase family. Alanine aminotransferase subfamily.</text>
</comment>
<dbReference type="PANTHER" id="PTHR11751:SF29">
    <property type="entry name" value="ALANINE TRANSAMINASE"/>
    <property type="match status" value="1"/>
</dbReference>
<dbReference type="FunFam" id="1.10.287.1970:FF:000001">
    <property type="entry name" value="Alanine aminotransferase 2"/>
    <property type="match status" value="1"/>
</dbReference>
<keyword evidence="4" id="KW-0808">Transferase</keyword>
<evidence type="ECO:0000256" key="6">
    <source>
        <dbReference type="ARBA" id="ARBA00025785"/>
    </source>
</evidence>